<organism evidence="1 2">
    <name type="scientific">Pyrenophora seminiperda CCB06</name>
    <dbReference type="NCBI Taxonomy" id="1302712"/>
    <lineage>
        <taxon>Eukaryota</taxon>
        <taxon>Fungi</taxon>
        <taxon>Dikarya</taxon>
        <taxon>Ascomycota</taxon>
        <taxon>Pezizomycotina</taxon>
        <taxon>Dothideomycetes</taxon>
        <taxon>Pleosporomycetidae</taxon>
        <taxon>Pleosporales</taxon>
        <taxon>Pleosporineae</taxon>
        <taxon>Pleosporaceae</taxon>
        <taxon>Pyrenophora</taxon>
    </lineage>
</organism>
<dbReference type="Proteomes" id="UP000265663">
    <property type="component" value="Unassembled WGS sequence"/>
</dbReference>
<accession>A0A3M7MFB9</accession>
<keyword evidence="2" id="KW-1185">Reference proteome</keyword>
<name>A0A3M7MFB9_9PLEO</name>
<dbReference type="AlphaFoldDB" id="A0A3M7MFB9"/>
<evidence type="ECO:0000313" key="1">
    <source>
        <dbReference type="EMBL" id="RMZ73140.1"/>
    </source>
</evidence>
<protein>
    <submittedName>
        <fullName evidence="1">Uncharacterized protein</fullName>
    </submittedName>
</protein>
<reference evidence="1 2" key="1">
    <citation type="journal article" date="2014" name="PLoS ONE">
        <title>De novo Genome Assembly of the Fungal Plant Pathogen Pyrenophora semeniperda.</title>
        <authorList>
            <person name="Soliai M.M."/>
            <person name="Meyer S.E."/>
            <person name="Udall J.A."/>
            <person name="Elzinga D.E."/>
            <person name="Hermansen R.A."/>
            <person name="Bodily P.M."/>
            <person name="Hart A.A."/>
            <person name="Coleman C.E."/>
        </authorList>
    </citation>
    <scope>NUCLEOTIDE SEQUENCE [LARGE SCALE GENOMIC DNA]</scope>
    <source>
        <strain evidence="1 2">CCB06</strain>
        <tissue evidence="1">Mycelium</tissue>
    </source>
</reference>
<sequence length="36" mass="3835">MHNREACTSQGSSLASSMQLLSLPPKPATCVMSNAW</sequence>
<proteinExistence type="predicted"/>
<gene>
    <name evidence="1" type="ORF">GMOD_00009658</name>
</gene>
<dbReference type="EMBL" id="KE747838">
    <property type="protein sequence ID" value="RMZ73140.1"/>
    <property type="molecule type" value="Genomic_DNA"/>
</dbReference>
<evidence type="ECO:0000313" key="2">
    <source>
        <dbReference type="Proteomes" id="UP000265663"/>
    </source>
</evidence>